<keyword evidence="2" id="KW-0732">Signal</keyword>
<feature type="region of interest" description="Disordered" evidence="1">
    <location>
        <begin position="206"/>
        <end position="246"/>
    </location>
</feature>
<feature type="compositionally biased region" description="Polar residues" evidence="1">
    <location>
        <begin position="206"/>
        <end position="222"/>
    </location>
</feature>
<dbReference type="RefSeq" id="WP_240131430.1">
    <property type="nucleotide sequence ID" value="NZ_JACSDI010000009.1"/>
</dbReference>
<sequence length="345" mass="37690">MSNVLKLLGLLALSYSFSSLAQVSHVSFNGPMFELGSHPKMRVNVVTDDQDMTRLEFVLRQSTREEKLMALPVNRFMLLLFGLENVTDPKARLLVREYRVDRWYEVKNLPLFENVGSGESSTLLAKTTVVKPIKASKTEANSLTANDKATAAKSTKNATEVNLVTAETELAPIVVAAASESAVVPRSSGFTFPGDKLDAEVSKLQVSTTDKSTATAQATPDVNTRRSDNVESSNVPETQTQKSMPEAASLADNSVAISASSGQCTLDYHNETLWRISNRYAVEWQVSVYGAMLAIHDANPKAFSKNRINALKKDATLYCPSTEILARYPDAKAAKASFEEREAGK</sequence>
<reference evidence="3 4" key="1">
    <citation type="submission" date="2020-08" db="EMBL/GenBank/DDBJ databases">
        <title>Whole genome sequence of Shewanella sp strain PS-2.</title>
        <authorList>
            <person name="Das S.K."/>
        </authorList>
    </citation>
    <scope>NUCLEOTIDE SEQUENCE [LARGE SCALE GENOMIC DNA]</scope>
    <source>
        <strain evidence="3 4">PS-2</strain>
    </source>
</reference>
<organism evidence="3 4">
    <name type="scientific">Shewanella cutis</name>
    <dbReference type="NCBI Taxonomy" id="2766780"/>
    <lineage>
        <taxon>Bacteria</taxon>
        <taxon>Pseudomonadati</taxon>
        <taxon>Pseudomonadota</taxon>
        <taxon>Gammaproteobacteria</taxon>
        <taxon>Alteromonadales</taxon>
        <taxon>Shewanellaceae</taxon>
        <taxon>Shewanella</taxon>
    </lineage>
</organism>
<dbReference type="NCBIfam" id="TIGR03505">
    <property type="entry name" value="FimV_core"/>
    <property type="match status" value="1"/>
</dbReference>
<feature type="compositionally biased region" description="Polar residues" evidence="1">
    <location>
        <begin position="230"/>
        <end position="243"/>
    </location>
</feature>
<evidence type="ECO:0000313" key="4">
    <source>
        <dbReference type="Proteomes" id="UP000829384"/>
    </source>
</evidence>
<dbReference type="EMBL" id="JACSDI010000009">
    <property type="protein sequence ID" value="MCG9964865.1"/>
    <property type="molecule type" value="Genomic_DNA"/>
</dbReference>
<dbReference type="InterPro" id="IPR020012">
    <property type="entry name" value="LysM_FimV"/>
</dbReference>
<proteinExistence type="predicted"/>
<feature type="chain" id="PRO_5046860117" evidence="2">
    <location>
        <begin position="22"/>
        <end position="345"/>
    </location>
</feature>
<evidence type="ECO:0000256" key="2">
    <source>
        <dbReference type="SAM" id="SignalP"/>
    </source>
</evidence>
<evidence type="ECO:0000256" key="1">
    <source>
        <dbReference type="SAM" id="MobiDB-lite"/>
    </source>
</evidence>
<comment type="caution">
    <text evidence="3">The sequence shown here is derived from an EMBL/GenBank/DDBJ whole genome shotgun (WGS) entry which is preliminary data.</text>
</comment>
<name>A0ABS9QWX7_9GAMM</name>
<keyword evidence="4" id="KW-1185">Reference proteome</keyword>
<dbReference type="Proteomes" id="UP000829384">
    <property type="component" value="Unassembled WGS sequence"/>
</dbReference>
<protein>
    <submittedName>
        <fullName evidence="3">Uncharacterized protein</fullName>
    </submittedName>
</protein>
<feature type="signal peptide" evidence="2">
    <location>
        <begin position="1"/>
        <end position="21"/>
    </location>
</feature>
<gene>
    <name evidence="3" type="ORF">H9J30_13205</name>
</gene>
<accession>A0ABS9QWX7</accession>
<evidence type="ECO:0000313" key="3">
    <source>
        <dbReference type="EMBL" id="MCG9964865.1"/>
    </source>
</evidence>